<evidence type="ECO:0000256" key="6">
    <source>
        <dbReference type="PIRNR" id="PIRNR036517"/>
    </source>
</evidence>
<keyword evidence="1 6" id="KW-0813">Transport</keyword>
<keyword evidence="10" id="KW-0732">Signal</keyword>
<feature type="signal peptide" evidence="10">
    <location>
        <begin position="1"/>
        <end position="16"/>
    </location>
</feature>
<sequence length="165" mass="17900">MLALFVVLGLVAGGLASNSCTTEDRREMQLMWGKVWSAQFTGRRVSIAQAVFKDLFHNVPAAVGLFDRVDGSDVNSNKFKAHCIRVVNGLDSAIGLLSDPSTLNEQLAHLATQHKERTGVTKSGFAAIAQSFLRVMPQVASCFNPDAWSRCFNRITDGMTEGLPA</sequence>
<dbReference type="EMBL" id="MH996276">
    <property type="protein sequence ID" value="QAT81419.1"/>
    <property type="molecule type" value="mRNA"/>
</dbReference>
<evidence type="ECO:0000256" key="7">
    <source>
        <dbReference type="PIRSR" id="PIRSR036517-1"/>
    </source>
</evidence>
<accession>A0A0S2MLQ1</accession>
<dbReference type="AlphaFoldDB" id="A0A0S2MLQ1"/>
<keyword evidence="5 6" id="KW-0408">Iron</keyword>
<keyword evidence="8" id="KW-1015">Disulfide bond</keyword>
<evidence type="ECO:0000256" key="2">
    <source>
        <dbReference type="ARBA" id="ARBA00022617"/>
    </source>
</evidence>
<dbReference type="GO" id="GO:0020037">
    <property type="term" value="F:heme binding"/>
    <property type="evidence" value="ECO:0007669"/>
    <property type="project" value="UniProtKB-UniRule"/>
</dbReference>
<protein>
    <recommendedName>
        <fullName evidence="6">Extracellular globin</fullName>
    </recommendedName>
</protein>
<keyword evidence="2 6" id="KW-0349">Heme</keyword>
<dbReference type="InterPro" id="IPR044399">
    <property type="entry name" value="Mb-like_M"/>
</dbReference>
<proteinExistence type="evidence at transcript level"/>
<dbReference type="Gene3D" id="1.10.490.10">
    <property type="entry name" value="Globins"/>
    <property type="match status" value="1"/>
</dbReference>
<evidence type="ECO:0000259" key="11">
    <source>
        <dbReference type="PROSITE" id="PS01033"/>
    </source>
</evidence>
<dbReference type="GO" id="GO:0005344">
    <property type="term" value="F:oxygen carrier activity"/>
    <property type="evidence" value="ECO:0007669"/>
    <property type="project" value="UniProtKB-UniRule"/>
</dbReference>
<dbReference type="InterPro" id="IPR012292">
    <property type="entry name" value="Globin/Proto"/>
</dbReference>
<dbReference type="PROSITE" id="PS01033">
    <property type="entry name" value="GLOBIN"/>
    <property type="match status" value="1"/>
</dbReference>
<evidence type="ECO:0000256" key="4">
    <source>
        <dbReference type="ARBA" id="ARBA00022723"/>
    </source>
</evidence>
<keyword evidence="3 6" id="KW-0561">Oxygen transport</keyword>
<dbReference type="SUPFAM" id="SSF46458">
    <property type="entry name" value="Globin-like"/>
    <property type="match status" value="1"/>
</dbReference>
<dbReference type="PIRSF" id="PIRSF036517">
    <property type="entry name" value="Ext_hemo"/>
    <property type="match status" value="1"/>
</dbReference>
<comment type="similarity">
    <text evidence="6 9">Belongs to the globin family.</text>
</comment>
<evidence type="ECO:0000313" key="12">
    <source>
        <dbReference type="EMBL" id="ALO75590.1"/>
    </source>
</evidence>
<evidence type="ECO:0000256" key="3">
    <source>
        <dbReference type="ARBA" id="ARBA00022621"/>
    </source>
</evidence>
<dbReference type="InterPro" id="IPR009050">
    <property type="entry name" value="Globin-like_sf"/>
</dbReference>
<reference evidence="13" key="2">
    <citation type="submission" date="2018-09" db="EMBL/GenBank/DDBJ databases">
        <title>Newly discovered occurrences and gene tree of the extracellular globin and linker chains from the giant hexagonal bilayer hemoglobins in metazoans.</title>
        <authorList>
            <person name="Belato F.A."/>
            <person name="Schrago C.G."/>
            <person name="Coates C.J."/>
            <person name="Halanych K.M."/>
        </authorList>
    </citation>
    <scope>NUCLEOTIDE SEQUENCE</scope>
</reference>
<evidence type="ECO:0000256" key="5">
    <source>
        <dbReference type="ARBA" id="ARBA00023004"/>
    </source>
</evidence>
<feature type="binding site" description="proximal binding residue" evidence="7">
    <location>
        <position position="114"/>
    </location>
    <ligand>
        <name>heme b</name>
        <dbReference type="ChEBI" id="CHEBI:60344"/>
    </ligand>
    <ligandPart>
        <name>Fe</name>
        <dbReference type="ChEBI" id="CHEBI:18248"/>
    </ligandPart>
</feature>
<keyword evidence="4 6" id="KW-0479">Metal-binding</keyword>
<dbReference type="GO" id="GO:0005833">
    <property type="term" value="C:hemoglobin complex"/>
    <property type="evidence" value="ECO:0007669"/>
    <property type="project" value="UniProtKB-UniRule"/>
</dbReference>
<dbReference type="InterPro" id="IPR000971">
    <property type="entry name" value="Globin"/>
</dbReference>
<dbReference type="EMBL" id="KT166979">
    <property type="protein sequence ID" value="ALO75590.1"/>
    <property type="molecule type" value="mRNA"/>
</dbReference>
<name>A0A0S2MLQ1_9ANNE</name>
<organism evidence="12">
    <name type="scientific">Sclerolinum brattstromi</name>
    <dbReference type="NCBI Taxonomy" id="167799"/>
    <lineage>
        <taxon>Eukaryota</taxon>
        <taxon>Metazoa</taxon>
        <taxon>Spiralia</taxon>
        <taxon>Lophotrochozoa</taxon>
        <taxon>Annelida</taxon>
        <taxon>Polychaeta</taxon>
        <taxon>Sedentaria</taxon>
        <taxon>Canalipalpata</taxon>
        <taxon>Sabellida</taxon>
        <taxon>Siboglinidae</taxon>
        <taxon>Sclerolinum</taxon>
    </lineage>
</organism>
<dbReference type="Pfam" id="PF00042">
    <property type="entry name" value="Globin"/>
    <property type="match status" value="1"/>
</dbReference>
<evidence type="ECO:0000256" key="9">
    <source>
        <dbReference type="RuleBase" id="RU000356"/>
    </source>
</evidence>
<dbReference type="CDD" id="cd01040">
    <property type="entry name" value="Mb-like"/>
    <property type="match status" value="1"/>
</dbReference>
<evidence type="ECO:0000256" key="10">
    <source>
        <dbReference type="SAM" id="SignalP"/>
    </source>
</evidence>
<dbReference type="InterPro" id="IPR014610">
    <property type="entry name" value="Haemoglobin_extracell"/>
</dbReference>
<feature type="chain" id="PRO_5033242329" description="Extracellular globin" evidence="10">
    <location>
        <begin position="17"/>
        <end position="165"/>
    </location>
</feature>
<reference evidence="12" key="1">
    <citation type="submission" date="2015-06" db="EMBL/GenBank/DDBJ databases">
        <title>Evolution of Sulfur Binding in Hemoglobin in Siboglinidae (Annelida) with Special Reference to Bone Eating Worms, Osedax.</title>
        <authorList>
            <person name="Waits D.S."/>
            <person name="Santos S.R."/>
            <person name="Thornhill D.J."/>
            <person name="Li Y."/>
            <person name="Halanych K.M."/>
        </authorList>
    </citation>
    <scope>NUCLEOTIDE SEQUENCE</scope>
</reference>
<feature type="domain" description="Globin" evidence="11">
    <location>
        <begin position="19"/>
        <end position="164"/>
    </location>
</feature>
<evidence type="ECO:0000256" key="8">
    <source>
        <dbReference type="PIRSR" id="PIRSR036517-2"/>
    </source>
</evidence>
<evidence type="ECO:0000313" key="13">
    <source>
        <dbReference type="EMBL" id="QAT81419.1"/>
    </source>
</evidence>
<evidence type="ECO:0000256" key="1">
    <source>
        <dbReference type="ARBA" id="ARBA00022448"/>
    </source>
</evidence>
<dbReference type="GO" id="GO:0005506">
    <property type="term" value="F:iron ion binding"/>
    <property type="evidence" value="ECO:0007669"/>
    <property type="project" value="UniProtKB-UniRule"/>
</dbReference>
<dbReference type="GO" id="GO:0005576">
    <property type="term" value="C:extracellular region"/>
    <property type="evidence" value="ECO:0007669"/>
    <property type="project" value="UniProtKB-UniRule"/>
</dbReference>
<dbReference type="GO" id="GO:0019825">
    <property type="term" value="F:oxygen binding"/>
    <property type="evidence" value="ECO:0007669"/>
    <property type="project" value="UniProtKB-UniRule"/>
</dbReference>
<feature type="disulfide bond" evidence="8">
    <location>
        <begin position="20"/>
        <end position="151"/>
    </location>
</feature>